<feature type="compositionally biased region" description="Low complexity" evidence="1">
    <location>
        <begin position="29"/>
        <end position="58"/>
    </location>
</feature>
<dbReference type="HOGENOM" id="CLU_1854249_0_0_4"/>
<dbReference type="AlphaFoldDB" id="I7IKX8"/>
<dbReference type="Pfam" id="PF17274">
    <property type="entry name" value="DUF5339"/>
    <property type="match status" value="1"/>
</dbReference>
<dbReference type="PROSITE" id="PS51257">
    <property type="entry name" value="PROKAR_LIPOPROTEIN"/>
    <property type="match status" value="1"/>
</dbReference>
<evidence type="ECO:0000256" key="1">
    <source>
        <dbReference type="SAM" id="MobiDB-lite"/>
    </source>
</evidence>
<proteinExistence type="predicted"/>
<reference evidence="3" key="1">
    <citation type="journal article" date="2012" name="Vet. Microbiol.">
        <title>Comparative genomic analyses of the Taylorellae.</title>
        <authorList>
            <person name="Hauser H."/>
            <person name="Richter D.C."/>
            <person name="van Tonder A."/>
            <person name="Clark L."/>
            <person name="Preston A."/>
        </authorList>
    </citation>
    <scope>NUCLEOTIDE SEQUENCE</scope>
    <source>
        <strain evidence="3">14/45</strain>
    </source>
</reference>
<feature type="signal peptide" evidence="2">
    <location>
        <begin position="1"/>
        <end position="17"/>
    </location>
</feature>
<feature type="region of interest" description="Disordered" evidence="1">
    <location>
        <begin position="23"/>
        <end position="58"/>
    </location>
</feature>
<accession>I7IKX8</accession>
<evidence type="ECO:0000313" key="3">
    <source>
        <dbReference type="EMBL" id="CCG19595.1"/>
    </source>
</evidence>
<keyword evidence="2" id="KW-0732">Signal</keyword>
<protein>
    <submittedName>
        <fullName evidence="3">Putative exported protein</fullName>
    </submittedName>
</protein>
<dbReference type="RefSeq" id="WP_015551672.1">
    <property type="nucleotide sequence ID" value="NC_021033.1"/>
</dbReference>
<sequence length="142" mass="15509">MKKSLVLATLFSAVVLAACGDKEETKVSETTTTTTTTAPAETTAPATETTTTTTETTTTVAEGNLPQECEDYFKNINDYLAKLPSDPSMQQMKDSFKQAEEQTRASLKNYNDQGQMASACKQANDQFNQMKEQMKGMPGMPQ</sequence>
<dbReference type="BioCyc" id="TASI1091495:G13GE-801-MONOMER"/>
<organism evidence="3">
    <name type="scientific">Taylorella asinigenitalis 14/45</name>
    <dbReference type="NCBI Taxonomy" id="1091495"/>
    <lineage>
        <taxon>Bacteria</taxon>
        <taxon>Pseudomonadati</taxon>
        <taxon>Pseudomonadota</taxon>
        <taxon>Betaproteobacteria</taxon>
        <taxon>Burkholderiales</taxon>
        <taxon>Alcaligenaceae</taxon>
        <taxon>Taylorella</taxon>
    </lineage>
</organism>
<gene>
    <name evidence="3" type="ORF">KUM_0803</name>
</gene>
<evidence type="ECO:0000256" key="2">
    <source>
        <dbReference type="SAM" id="SignalP"/>
    </source>
</evidence>
<name>I7IKX8_9BURK</name>
<feature type="chain" id="PRO_5003711026" evidence="2">
    <location>
        <begin position="18"/>
        <end position="142"/>
    </location>
</feature>
<dbReference type="EMBL" id="HE681424">
    <property type="protein sequence ID" value="CCG19595.1"/>
    <property type="molecule type" value="Genomic_DNA"/>
</dbReference>
<dbReference type="InterPro" id="IPR020493">
    <property type="entry name" value="Uncharacterised_HI0310"/>
</dbReference>
<dbReference type="KEGG" id="tat:KUM_0803"/>